<dbReference type="STRING" id="4540.A0A3L6SDE9"/>
<dbReference type="Proteomes" id="UP000275267">
    <property type="component" value="Unassembled WGS sequence"/>
</dbReference>
<gene>
    <name evidence="1" type="ORF">C2845_PM02G19850</name>
</gene>
<reference evidence="2" key="1">
    <citation type="journal article" date="2019" name="Nat. Commun.">
        <title>The genome of broomcorn millet.</title>
        <authorList>
            <person name="Zou C."/>
            <person name="Miki D."/>
            <person name="Li D."/>
            <person name="Tang Q."/>
            <person name="Xiao L."/>
            <person name="Rajput S."/>
            <person name="Deng P."/>
            <person name="Jia W."/>
            <person name="Huang R."/>
            <person name="Zhang M."/>
            <person name="Sun Y."/>
            <person name="Hu J."/>
            <person name="Fu X."/>
            <person name="Schnable P.S."/>
            <person name="Li F."/>
            <person name="Zhang H."/>
            <person name="Feng B."/>
            <person name="Zhu X."/>
            <person name="Liu R."/>
            <person name="Schnable J.C."/>
            <person name="Zhu J.-K."/>
            <person name="Zhang H."/>
        </authorList>
    </citation>
    <scope>NUCLEOTIDE SEQUENCE [LARGE SCALE GENOMIC DNA]</scope>
</reference>
<dbReference type="EMBL" id="PQIB02000005">
    <property type="protein sequence ID" value="RLN19067.1"/>
    <property type="molecule type" value="Genomic_DNA"/>
</dbReference>
<proteinExistence type="predicted"/>
<sequence length="65" mass="7027">MRRRRRGRRCAAAYDPCAGAWITVPAPRHATSSRIRPIRVVREDRVCELSLSGVAVAGDPLGAAA</sequence>
<name>A0A3L6SDE9_PANMI</name>
<comment type="caution">
    <text evidence="1">The sequence shown here is derived from an EMBL/GenBank/DDBJ whole genome shotgun (WGS) entry which is preliminary data.</text>
</comment>
<evidence type="ECO:0000313" key="1">
    <source>
        <dbReference type="EMBL" id="RLN19067.1"/>
    </source>
</evidence>
<protein>
    <submittedName>
        <fullName evidence="1">Uncharacterized protein</fullName>
    </submittedName>
</protein>
<dbReference type="OrthoDB" id="10549531at2759"/>
<keyword evidence="2" id="KW-1185">Reference proteome</keyword>
<dbReference type="AlphaFoldDB" id="A0A3L6SDE9"/>
<organism evidence="1 2">
    <name type="scientific">Panicum miliaceum</name>
    <name type="common">Proso millet</name>
    <name type="synonym">Broomcorn millet</name>
    <dbReference type="NCBI Taxonomy" id="4540"/>
    <lineage>
        <taxon>Eukaryota</taxon>
        <taxon>Viridiplantae</taxon>
        <taxon>Streptophyta</taxon>
        <taxon>Embryophyta</taxon>
        <taxon>Tracheophyta</taxon>
        <taxon>Spermatophyta</taxon>
        <taxon>Magnoliopsida</taxon>
        <taxon>Liliopsida</taxon>
        <taxon>Poales</taxon>
        <taxon>Poaceae</taxon>
        <taxon>PACMAD clade</taxon>
        <taxon>Panicoideae</taxon>
        <taxon>Panicodae</taxon>
        <taxon>Paniceae</taxon>
        <taxon>Panicinae</taxon>
        <taxon>Panicum</taxon>
        <taxon>Panicum sect. Panicum</taxon>
    </lineage>
</organism>
<accession>A0A3L6SDE9</accession>
<evidence type="ECO:0000313" key="2">
    <source>
        <dbReference type="Proteomes" id="UP000275267"/>
    </source>
</evidence>